<evidence type="ECO:0000256" key="8">
    <source>
        <dbReference type="SAM" id="Phobius"/>
    </source>
</evidence>
<dbReference type="InterPro" id="IPR044851">
    <property type="entry name" value="Wax_synthase"/>
</dbReference>
<reference evidence="10" key="1">
    <citation type="journal article" date="2020" name="Stud. Mycol.">
        <title>101 Dothideomycetes genomes: a test case for predicting lifestyles and emergence of pathogens.</title>
        <authorList>
            <person name="Haridas S."/>
            <person name="Albert R."/>
            <person name="Binder M."/>
            <person name="Bloem J."/>
            <person name="Labutti K."/>
            <person name="Salamov A."/>
            <person name="Andreopoulos B."/>
            <person name="Baker S."/>
            <person name="Barry K."/>
            <person name="Bills G."/>
            <person name="Bluhm B."/>
            <person name="Cannon C."/>
            <person name="Castanera R."/>
            <person name="Culley D."/>
            <person name="Daum C."/>
            <person name="Ezra D."/>
            <person name="Gonzalez J."/>
            <person name="Henrissat B."/>
            <person name="Kuo A."/>
            <person name="Liang C."/>
            <person name="Lipzen A."/>
            <person name="Lutzoni F."/>
            <person name="Magnuson J."/>
            <person name="Mondo S."/>
            <person name="Nolan M."/>
            <person name="Ohm R."/>
            <person name="Pangilinan J."/>
            <person name="Park H.-J."/>
            <person name="Ramirez L."/>
            <person name="Alfaro M."/>
            <person name="Sun H."/>
            <person name="Tritt A."/>
            <person name="Yoshinaga Y."/>
            <person name="Zwiers L.-H."/>
            <person name="Turgeon B."/>
            <person name="Goodwin S."/>
            <person name="Spatafora J."/>
            <person name="Crous P."/>
            <person name="Grigoriev I."/>
        </authorList>
    </citation>
    <scope>NUCLEOTIDE SEQUENCE</scope>
    <source>
        <strain evidence="10">CBS 116435</strain>
    </source>
</reference>
<comment type="subcellular location">
    <subcellularLocation>
        <location evidence="1">Membrane</location>
        <topology evidence="1">Multi-pass membrane protein</topology>
    </subcellularLocation>
</comment>
<feature type="transmembrane region" description="Helical" evidence="8">
    <location>
        <begin position="64"/>
        <end position="84"/>
    </location>
</feature>
<keyword evidence="4 8" id="KW-0812">Transmembrane</keyword>
<gene>
    <name evidence="10" type="ORF">K431DRAFT_230290</name>
</gene>
<comment type="similarity">
    <text evidence="2">Belongs to the wax synthase family.</text>
</comment>
<feature type="transmembrane region" description="Helical" evidence="8">
    <location>
        <begin position="90"/>
        <end position="110"/>
    </location>
</feature>
<keyword evidence="3" id="KW-0808">Transferase</keyword>
<evidence type="ECO:0000256" key="4">
    <source>
        <dbReference type="ARBA" id="ARBA00022692"/>
    </source>
</evidence>
<keyword evidence="5 8" id="KW-1133">Transmembrane helix</keyword>
<dbReference type="EMBL" id="MU003821">
    <property type="protein sequence ID" value="KAF2718702.1"/>
    <property type="molecule type" value="Genomic_DNA"/>
</dbReference>
<evidence type="ECO:0000256" key="5">
    <source>
        <dbReference type="ARBA" id="ARBA00022989"/>
    </source>
</evidence>
<organism evidence="10 11">
    <name type="scientific">Polychaeton citri CBS 116435</name>
    <dbReference type="NCBI Taxonomy" id="1314669"/>
    <lineage>
        <taxon>Eukaryota</taxon>
        <taxon>Fungi</taxon>
        <taxon>Dikarya</taxon>
        <taxon>Ascomycota</taxon>
        <taxon>Pezizomycotina</taxon>
        <taxon>Dothideomycetes</taxon>
        <taxon>Dothideomycetidae</taxon>
        <taxon>Capnodiales</taxon>
        <taxon>Capnodiaceae</taxon>
        <taxon>Polychaeton</taxon>
    </lineage>
</organism>
<evidence type="ECO:0000259" key="9">
    <source>
        <dbReference type="Pfam" id="PF13813"/>
    </source>
</evidence>
<dbReference type="GO" id="GO:0008374">
    <property type="term" value="F:O-acyltransferase activity"/>
    <property type="evidence" value="ECO:0007669"/>
    <property type="project" value="InterPro"/>
</dbReference>
<dbReference type="PANTHER" id="PTHR31595:SF67">
    <property type="entry name" value="WAX SYNTHASE DOMAIN-CONTAINING PROTEIN"/>
    <property type="match status" value="1"/>
</dbReference>
<protein>
    <recommendedName>
        <fullName evidence="9">Wax synthase domain-containing protein</fullName>
    </recommendedName>
</protein>
<feature type="transmembrane region" description="Helical" evidence="8">
    <location>
        <begin position="34"/>
        <end position="52"/>
    </location>
</feature>
<accession>A0A9P4Q634</accession>
<evidence type="ECO:0000256" key="1">
    <source>
        <dbReference type="ARBA" id="ARBA00004141"/>
    </source>
</evidence>
<evidence type="ECO:0000256" key="6">
    <source>
        <dbReference type="ARBA" id="ARBA00023136"/>
    </source>
</evidence>
<dbReference type="GO" id="GO:0006629">
    <property type="term" value="P:lipid metabolic process"/>
    <property type="evidence" value="ECO:0007669"/>
    <property type="project" value="InterPro"/>
</dbReference>
<evidence type="ECO:0000256" key="3">
    <source>
        <dbReference type="ARBA" id="ARBA00022679"/>
    </source>
</evidence>
<dbReference type="Pfam" id="PF13813">
    <property type="entry name" value="MBOAT_2"/>
    <property type="match status" value="1"/>
</dbReference>
<sequence>MAPPNFKLETIRQAQQYHDTVYYALIENGQAQPFLYPWGTLGGAVLLTYLVIDHRQRPWLRKCRYLIFTLVSAFATYCVAYTRARGPAPTFSLGLVSCFAPFWVAAGMVFNDCQSDFQRIEYQPSEASSGNGSIDSPASLQSSTPTQKNGELRKRQSKTSPVPNGNAKVSRRARSGSSFGWQQYPDKFSIARCDWLFDVLTSFRGVGWNWQRSCVPPSPPSFENKIKGSRQNANDVDPVYTAKNGIRRYTNRKALFKSVVIRLAIGYLCLDAIKTVMSHDLYFWYPTKASFDRHTFPPPDWLPSLVQENHILLRFYRLVTALFAVQTALWTTFNLGPLFFCFILGPRLIGLRGEAWMNPDMYGSMEPVFNSGLAGWWGAHWHQVFRFSFEEPSKALLASLNIDRRSMFGRITSVFIAFFLSGLLHACGSYTCLFESNPLRGPMAFFLLQGCGVIGQVVIVQLLRRLSIVRNSPSSFRSACNFFVTYIWLYHTAHLLCDDFMAAGVFLFEPVPISLFRGLGLGAKDEGWLCWHRIPVFWHQGKHVWDTGIAF</sequence>
<dbReference type="OrthoDB" id="2796277at2759"/>
<evidence type="ECO:0000256" key="2">
    <source>
        <dbReference type="ARBA" id="ARBA00007282"/>
    </source>
</evidence>
<feature type="domain" description="Wax synthase" evidence="9">
    <location>
        <begin position="359"/>
        <end position="448"/>
    </location>
</feature>
<dbReference type="AlphaFoldDB" id="A0A9P4Q634"/>
<dbReference type="Proteomes" id="UP000799441">
    <property type="component" value="Unassembled WGS sequence"/>
</dbReference>
<name>A0A9P4Q634_9PEZI</name>
<keyword evidence="6 8" id="KW-0472">Membrane</keyword>
<feature type="transmembrane region" description="Helical" evidence="8">
    <location>
        <begin position="411"/>
        <end position="431"/>
    </location>
</feature>
<dbReference type="GO" id="GO:0016020">
    <property type="term" value="C:membrane"/>
    <property type="evidence" value="ECO:0007669"/>
    <property type="project" value="UniProtKB-SubCell"/>
</dbReference>
<feature type="compositionally biased region" description="Polar residues" evidence="7">
    <location>
        <begin position="125"/>
        <end position="149"/>
    </location>
</feature>
<feature type="transmembrane region" description="Helical" evidence="8">
    <location>
        <begin position="315"/>
        <end position="344"/>
    </location>
</feature>
<proteinExistence type="inferred from homology"/>
<evidence type="ECO:0000313" key="10">
    <source>
        <dbReference type="EMBL" id="KAF2718702.1"/>
    </source>
</evidence>
<comment type="caution">
    <text evidence="10">The sequence shown here is derived from an EMBL/GenBank/DDBJ whole genome shotgun (WGS) entry which is preliminary data.</text>
</comment>
<dbReference type="PANTHER" id="PTHR31595">
    <property type="entry name" value="LONG-CHAIN-ALCOHOL O-FATTY-ACYLTRANSFERASE 3-RELATED"/>
    <property type="match status" value="1"/>
</dbReference>
<dbReference type="InterPro" id="IPR032805">
    <property type="entry name" value="Wax_synthase_dom"/>
</dbReference>
<keyword evidence="11" id="KW-1185">Reference proteome</keyword>
<feature type="transmembrane region" description="Helical" evidence="8">
    <location>
        <begin position="443"/>
        <end position="463"/>
    </location>
</feature>
<feature type="region of interest" description="Disordered" evidence="7">
    <location>
        <begin position="125"/>
        <end position="174"/>
    </location>
</feature>
<evidence type="ECO:0000313" key="11">
    <source>
        <dbReference type="Proteomes" id="UP000799441"/>
    </source>
</evidence>
<evidence type="ECO:0000256" key="7">
    <source>
        <dbReference type="SAM" id="MobiDB-lite"/>
    </source>
</evidence>
<feature type="transmembrane region" description="Helical" evidence="8">
    <location>
        <begin position="254"/>
        <end position="273"/>
    </location>
</feature>